<evidence type="ECO:0000259" key="12">
    <source>
        <dbReference type="PROSITE" id="PS51987"/>
    </source>
</evidence>
<reference evidence="13 14" key="1">
    <citation type="submission" date="2024-06" db="EMBL/GenBank/DDBJ databases">
        <authorList>
            <person name="Kraege A."/>
            <person name="Thomma B."/>
        </authorList>
    </citation>
    <scope>NUCLEOTIDE SEQUENCE [LARGE SCALE GENOMIC DNA]</scope>
</reference>
<evidence type="ECO:0000256" key="1">
    <source>
        <dbReference type="ARBA" id="ARBA00004496"/>
    </source>
</evidence>
<evidence type="ECO:0000313" key="13">
    <source>
        <dbReference type="EMBL" id="CAL5227570.1"/>
    </source>
</evidence>
<evidence type="ECO:0000256" key="5">
    <source>
        <dbReference type="ARBA" id="ARBA00022598"/>
    </source>
</evidence>
<comment type="subcellular location">
    <subcellularLocation>
        <location evidence="1">Cytoplasm</location>
    </subcellularLocation>
</comment>
<dbReference type="InterPro" id="IPR027303">
    <property type="entry name" value="Gln_synth_gly_rich_site"/>
</dbReference>
<dbReference type="PROSITE" id="PS51987">
    <property type="entry name" value="GS_CATALYTIC"/>
    <property type="match status" value="1"/>
</dbReference>
<dbReference type="SMART" id="SM01230">
    <property type="entry name" value="Gln-synt_C"/>
    <property type="match status" value="1"/>
</dbReference>
<evidence type="ECO:0000256" key="6">
    <source>
        <dbReference type="ARBA" id="ARBA00022741"/>
    </source>
</evidence>
<dbReference type="Gene3D" id="3.30.590.10">
    <property type="entry name" value="Glutamine synthetase/guanido kinase, catalytic domain"/>
    <property type="match status" value="1"/>
</dbReference>
<dbReference type="PANTHER" id="PTHR20852:SF93">
    <property type="entry name" value="GLUTAMINE SYNTHETASE CYTOSOLIC ISOZYME 1-1"/>
    <property type="match status" value="1"/>
</dbReference>
<protein>
    <recommendedName>
        <fullName evidence="3 10">Glutamine synthetase</fullName>
        <ecNumber evidence="3 10">6.3.1.2</ecNumber>
    </recommendedName>
</protein>
<evidence type="ECO:0000256" key="4">
    <source>
        <dbReference type="ARBA" id="ARBA00022490"/>
    </source>
</evidence>
<evidence type="ECO:0000256" key="8">
    <source>
        <dbReference type="PROSITE-ProRule" id="PRU01330"/>
    </source>
</evidence>
<dbReference type="InterPro" id="IPR050292">
    <property type="entry name" value="Glutamine_Synthetase"/>
</dbReference>
<dbReference type="InterPro" id="IPR027302">
    <property type="entry name" value="Gln_synth_N_conserv_site"/>
</dbReference>
<keyword evidence="7 10" id="KW-0067">ATP-binding</keyword>
<evidence type="ECO:0000256" key="3">
    <source>
        <dbReference type="ARBA" id="ARBA00012937"/>
    </source>
</evidence>
<dbReference type="InterPro" id="IPR008147">
    <property type="entry name" value="Gln_synt_N"/>
</dbReference>
<evidence type="ECO:0000313" key="14">
    <source>
        <dbReference type="Proteomes" id="UP001497392"/>
    </source>
</evidence>
<evidence type="ECO:0000256" key="2">
    <source>
        <dbReference type="ARBA" id="ARBA00009897"/>
    </source>
</evidence>
<dbReference type="PROSITE" id="PS00180">
    <property type="entry name" value="GLNA_1"/>
    <property type="match status" value="1"/>
</dbReference>
<dbReference type="InterPro" id="IPR036651">
    <property type="entry name" value="Gln_synt_N_sf"/>
</dbReference>
<comment type="catalytic activity">
    <reaction evidence="10">
        <text>L-glutamate + NH4(+) + ATP = L-glutamine + ADP + phosphate + H(+)</text>
        <dbReference type="Rhea" id="RHEA:16169"/>
        <dbReference type="ChEBI" id="CHEBI:15378"/>
        <dbReference type="ChEBI" id="CHEBI:28938"/>
        <dbReference type="ChEBI" id="CHEBI:29985"/>
        <dbReference type="ChEBI" id="CHEBI:30616"/>
        <dbReference type="ChEBI" id="CHEBI:43474"/>
        <dbReference type="ChEBI" id="CHEBI:58359"/>
        <dbReference type="ChEBI" id="CHEBI:456216"/>
        <dbReference type="EC" id="6.3.1.2"/>
    </reaction>
</comment>
<dbReference type="InterPro" id="IPR014746">
    <property type="entry name" value="Gln_synth/guanido_kin_cat_dom"/>
</dbReference>
<keyword evidence="4" id="KW-0963">Cytoplasm</keyword>
<dbReference type="PANTHER" id="PTHR20852">
    <property type="entry name" value="GLUTAMINE SYNTHETASE"/>
    <property type="match status" value="1"/>
</dbReference>
<dbReference type="Gene3D" id="3.10.20.70">
    <property type="entry name" value="Glutamine synthetase, N-terminal domain"/>
    <property type="match status" value="1"/>
</dbReference>
<organism evidence="13 14">
    <name type="scientific">Coccomyxa viridis</name>
    <dbReference type="NCBI Taxonomy" id="1274662"/>
    <lineage>
        <taxon>Eukaryota</taxon>
        <taxon>Viridiplantae</taxon>
        <taxon>Chlorophyta</taxon>
        <taxon>core chlorophytes</taxon>
        <taxon>Trebouxiophyceae</taxon>
        <taxon>Trebouxiophyceae incertae sedis</taxon>
        <taxon>Coccomyxaceae</taxon>
        <taxon>Coccomyxa</taxon>
    </lineage>
</organism>
<accession>A0ABP1G5Q1</accession>
<dbReference type="EC" id="6.3.1.2" evidence="3 10"/>
<dbReference type="SUPFAM" id="SSF55931">
    <property type="entry name" value="Glutamine synthetase/guanido kinase"/>
    <property type="match status" value="1"/>
</dbReference>
<dbReference type="InterPro" id="IPR008146">
    <property type="entry name" value="Gln_synth_cat_dom"/>
</dbReference>
<feature type="domain" description="GS catalytic" evidence="12">
    <location>
        <begin position="130"/>
        <end position="377"/>
    </location>
</feature>
<dbReference type="EMBL" id="CAXHTA020000017">
    <property type="protein sequence ID" value="CAL5227570.1"/>
    <property type="molecule type" value="Genomic_DNA"/>
</dbReference>
<dbReference type="PROSITE" id="PS00181">
    <property type="entry name" value="GLNA_ATP"/>
    <property type="match status" value="1"/>
</dbReference>
<dbReference type="PROSITE" id="PS51986">
    <property type="entry name" value="GS_BETA_GRASP"/>
    <property type="match status" value="1"/>
</dbReference>
<evidence type="ECO:0000256" key="9">
    <source>
        <dbReference type="RuleBase" id="RU000384"/>
    </source>
</evidence>
<dbReference type="SUPFAM" id="SSF54368">
    <property type="entry name" value="Glutamine synthetase, N-terminal domain"/>
    <property type="match status" value="1"/>
</dbReference>
<keyword evidence="6 10" id="KW-0547">Nucleotide-binding</keyword>
<feature type="domain" description="GS beta-grasp" evidence="11">
    <location>
        <begin position="34"/>
        <end position="114"/>
    </location>
</feature>
<comment type="similarity">
    <text evidence="2 8 9">Belongs to the glutamine synthetase family.</text>
</comment>
<keyword evidence="14" id="KW-1185">Reference proteome</keyword>
<evidence type="ECO:0000256" key="10">
    <source>
        <dbReference type="RuleBase" id="RU004356"/>
    </source>
</evidence>
<dbReference type="Pfam" id="PF00120">
    <property type="entry name" value="Gln-synt_C"/>
    <property type="match status" value="1"/>
</dbReference>
<gene>
    <name evidence="13" type="primary">g10565</name>
    <name evidence="13" type="ORF">VP750_LOCUS9476</name>
</gene>
<name>A0ABP1G5Q1_9CHLO</name>
<proteinExistence type="inferred from homology"/>
<evidence type="ECO:0000259" key="11">
    <source>
        <dbReference type="PROSITE" id="PS51986"/>
    </source>
</evidence>
<comment type="caution">
    <text evidence="13">The sequence shown here is derived from an EMBL/GenBank/DDBJ whole genome shotgun (WGS) entry which is preliminary data.</text>
</comment>
<evidence type="ECO:0000256" key="7">
    <source>
        <dbReference type="ARBA" id="ARBA00022840"/>
    </source>
</evidence>
<dbReference type="Proteomes" id="UP001497392">
    <property type="component" value="Unassembled WGS sequence"/>
</dbReference>
<sequence>MSGPVVFGTTSKVESLLDTNILPRFLALPQFGKVAAEYVWIGGSGSDLRSKTKTLEELPKSVKDLPKWNYDGSSTGQAPGDDSEVYLMARKIYKDPFRGGDNILVMADAYEPPRDIDGKHIDMKPIPTNTRSPCAEVMGKCEAEEPWFGIEQEYTLLNSTTKWPLGWPECGFPGPQGPYYCSAGSGAAIARDIVEAHLKACYFAGVNISGVNAEVMPAQWEYQVGPCLGMDMGDDLWMSRYILLRIAELYNIEVTFDPKPIPGDWNGAGGHCNFSTKATRTAPGGWEEIQKHIGKLEKRHAVHIASYGEGNERRLTGKHETSSMHDFSWGVANRGASIRVGRSVPVDKCGYYEDRRPSSNLDPYVVTRLLVETTLLK</sequence>
<keyword evidence="5 10" id="KW-0436">Ligase</keyword>